<dbReference type="AlphaFoldDB" id="A0A9P1ELB1"/>
<protein>
    <submittedName>
        <fullName evidence="2">Uncharacterized protein</fullName>
    </submittedName>
</protein>
<dbReference type="Proteomes" id="UP001152484">
    <property type="component" value="Unassembled WGS sequence"/>
</dbReference>
<reference evidence="2" key="1">
    <citation type="submission" date="2022-07" db="EMBL/GenBank/DDBJ databases">
        <authorList>
            <person name="Macas J."/>
            <person name="Novak P."/>
            <person name="Neumann P."/>
        </authorList>
    </citation>
    <scope>NUCLEOTIDE SEQUENCE</scope>
</reference>
<dbReference type="EMBL" id="CAMAPE010000061">
    <property type="protein sequence ID" value="CAH9113674.1"/>
    <property type="molecule type" value="Genomic_DNA"/>
</dbReference>
<feature type="region of interest" description="Disordered" evidence="1">
    <location>
        <begin position="1"/>
        <end position="24"/>
    </location>
</feature>
<proteinExistence type="predicted"/>
<organism evidence="2 3">
    <name type="scientific">Cuscuta europaea</name>
    <name type="common">European dodder</name>
    <dbReference type="NCBI Taxonomy" id="41803"/>
    <lineage>
        <taxon>Eukaryota</taxon>
        <taxon>Viridiplantae</taxon>
        <taxon>Streptophyta</taxon>
        <taxon>Embryophyta</taxon>
        <taxon>Tracheophyta</taxon>
        <taxon>Spermatophyta</taxon>
        <taxon>Magnoliopsida</taxon>
        <taxon>eudicotyledons</taxon>
        <taxon>Gunneridae</taxon>
        <taxon>Pentapetalae</taxon>
        <taxon>asterids</taxon>
        <taxon>lamiids</taxon>
        <taxon>Solanales</taxon>
        <taxon>Convolvulaceae</taxon>
        <taxon>Cuscuteae</taxon>
        <taxon>Cuscuta</taxon>
        <taxon>Cuscuta subgen. Cuscuta</taxon>
    </lineage>
</organism>
<evidence type="ECO:0000313" key="2">
    <source>
        <dbReference type="EMBL" id="CAH9113674.1"/>
    </source>
</evidence>
<gene>
    <name evidence="2" type="ORF">CEURO_LOCUS20108</name>
</gene>
<name>A0A9P1ELB1_CUSEU</name>
<sequence length="24" mass="2804">MVQQNDGSWKFMDHEEGYIPTPPP</sequence>
<evidence type="ECO:0000313" key="3">
    <source>
        <dbReference type="Proteomes" id="UP001152484"/>
    </source>
</evidence>
<evidence type="ECO:0000256" key="1">
    <source>
        <dbReference type="SAM" id="MobiDB-lite"/>
    </source>
</evidence>
<accession>A0A9P1ELB1</accession>
<comment type="caution">
    <text evidence="2">The sequence shown here is derived from an EMBL/GenBank/DDBJ whole genome shotgun (WGS) entry which is preliminary data.</text>
</comment>
<keyword evidence="3" id="KW-1185">Reference proteome</keyword>